<evidence type="ECO:0000313" key="2">
    <source>
        <dbReference type="Proteomes" id="UP001404956"/>
    </source>
</evidence>
<sequence>MEGQVIAQVPYVVAPTKTLNQSVSLNYAPLANRGSLSYPVSGVPTSVLNPRWSAYVGLSVDGQAGTVGGNVGVNINW</sequence>
<comment type="caution">
    <text evidence="1">The sequence shown here is derived from an EMBL/GenBank/DDBJ whole genome shotgun (WGS) entry which is preliminary data.</text>
</comment>
<evidence type="ECO:0000313" key="1">
    <source>
        <dbReference type="EMBL" id="GAA5534104.1"/>
    </source>
</evidence>
<accession>A0ABP9XFG4</accession>
<organism evidence="1 2">
    <name type="scientific">Deinococcus aluminii</name>
    <dbReference type="NCBI Taxonomy" id="1656885"/>
    <lineage>
        <taxon>Bacteria</taxon>
        <taxon>Thermotogati</taxon>
        <taxon>Deinococcota</taxon>
        <taxon>Deinococci</taxon>
        <taxon>Deinococcales</taxon>
        <taxon>Deinococcaceae</taxon>
        <taxon>Deinococcus</taxon>
    </lineage>
</organism>
<proteinExistence type="predicted"/>
<gene>
    <name evidence="1" type="ORF">Dalu01_02512</name>
</gene>
<dbReference type="EMBL" id="BAABRV010000006">
    <property type="protein sequence ID" value="GAA5534104.1"/>
    <property type="molecule type" value="Genomic_DNA"/>
</dbReference>
<keyword evidence="2" id="KW-1185">Reference proteome</keyword>
<name>A0ABP9XFG4_9DEIO</name>
<dbReference type="Proteomes" id="UP001404956">
    <property type="component" value="Unassembled WGS sequence"/>
</dbReference>
<protein>
    <submittedName>
        <fullName evidence="1">Uncharacterized protein</fullName>
    </submittedName>
</protein>
<reference evidence="1 2" key="1">
    <citation type="submission" date="2024-02" db="EMBL/GenBank/DDBJ databases">
        <title>Deinococcus aluminii NBRC 112889.</title>
        <authorList>
            <person name="Ichikawa N."/>
            <person name="Katano-Makiyama Y."/>
            <person name="Hidaka K."/>
        </authorList>
    </citation>
    <scope>NUCLEOTIDE SEQUENCE [LARGE SCALE GENOMIC DNA]</scope>
    <source>
        <strain evidence="1 2">NBRC 112889</strain>
    </source>
</reference>